<dbReference type="EMBL" id="CP041730">
    <property type="protein sequence ID" value="QDQ26485.1"/>
    <property type="molecule type" value="Genomic_DNA"/>
</dbReference>
<dbReference type="HAMAP" id="MF_00237">
    <property type="entry name" value="TatB"/>
    <property type="match status" value="1"/>
</dbReference>
<keyword evidence="7 10" id="KW-1133">Transmembrane helix</keyword>
<evidence type="ECO:0000256" key="8">
    <source>
        <dbReference type="ARBA" id="ARBA00023010"/>
    </source>
</evidence>
<feature type="region of interest" description="Disordered" evidence="12">
    <location>
        <begin position="83"/>
        <end position="147"/>
    </location>
</feature>
<name>A0A516SE96_9NEIS</name>
<proteinExistence type="inferred from homology"/>
<accession>A0A516SE96</accession>
<keyword evidence="5 10" id="KW-0812">Transmembrane</keyword>
<dbReference type="NCBIfam" id="TIGR01410">
    <property type="entry name" value="tatB"/>
    <property type="match status" value="1"/>
</dbReference>
<evidence type="ECO:0000256" key="5">
    <source>
        <dbReference type="ARBA" id="ARBA00022692"/>
    </source>
</evidence>
<dbReference type="GO" id="GO:0043953">
    <property type="term" value="P:protein transport by the Tat complex"/>
    <property type="evidence" value="ECO:0007669"/>
    <property type="project" value="UniProtKB-UniRule"/>
</dbReference>
<keyword evidence="8 10" id="KW-0811">Translocation</keyword>
<evidence type="ECO:0000256" key="10">
    <source>
        <dbReference type="HAMAP-Rule" id="MF_00237"/>
    </source>
</evidence>
<dbReference type="Gene3D" id="1.20.5.3310">
    <property type="match status" value="1"/>
</dbReference>
<dbReference type="OrthoDB" id="3267321at2"/>
<sequence>MFDFSLGELVVVGTVALIVIGPERLPTVARTVGAMVGRLQRYVAGVKADIQREVELDNLKRLEAEMNEAGRKLRDDMMNGVEPVKDSLRETAAATHDALSEPPTHSGSVAAQPHDDKQFDLFNAGQAYDHPPEYSPDHRPPPERDRR</sequence>
<evidence type="ECO:0000256" key="3">
    <source>
        <dbReference type="ARBA" id="ARBA00022475"/>
    </source>
</evidence>
<dbReference type="InterPro" id="IPR018448">
    <property type="entry name" value="TatB"/>
</dbReference>
<evidence type="ECO:0000256" key="6">
    <source>
        <dbReference type="ARBA" id="ARBA00022927"/>
    </source>
</evidence>
<dbReference type="AlphaFoldDB" id="A0A516SE96"/>
<evidence type="ECO:0000256" key="9">
    <source>
        <dbReference type="ARBA" id="ARBA00023136"/>
    </source>
</evidence>
<protein>
    <recommendedName>
        <fullName evidence="10">Sec-independent protein translocase protein TatB</fullName>
    </recommendedName>
</protein>
<evidence type="ECO:0000256" key="12">
    <source>
        <dbReference type="SAM" id="MobiDB-lite"/>
    </source>
</evidence>
<dbReference type="KEGG" id="cari:FNU76_08960"/>
<evidence type="ECO:0000256" key="11">
    <source>
        <dbReference type="SAM" id="Coils"/>
    </source>
</evidence>
<dbReference type="PRINTS" id="PR01506">
    <property type="entry name" value="TATBPROTEIN"/>
</dbReference>
<evidence type="ECO:0000256" key="7">
    <source>
        <dbReference type="ARBA" id="ARBA00022989"/>
    </source>
</evidence>
<keyword evidence="11" id="KW-0175">Coiled coil</keyword>
<dbReference type="GO" id="GO:0033281">
    <property type="term" value="C:TAT protein transport complex"/>
    <property type="evidence" value="ECO:0007669"/>
    <property type="project" value="UniProtKB-UniRule"/>
</dbReference>
<dbReference type="PANTHER" id="PTHR33162">
    <property type="entry name" value="SEC-INDEPENDENT PROTEIN TRANSLOCASE PROTEIN TATA, CHLOROPLASTIC"/>
    <property type="match status" value="1"/>
</dbReference>
<gene>
    <name evidence="10 13" type="primary">tatB</name>
    <name evidence="13" type="ORF">FNU76_08960</name>
</gene>
<evidence type="ECO:0000313" key="14">
    <source>
        <dbReference type="Proteomes" id="UP000317550"/>
    </source>
</evidence>
<keyword evidence="6 10" id="KW-0653">Protein transport</keyword>
<feature type="compositionally biased region" description="Basic and acidic residues" evidence="12">
    <location>
        <begin position="130"/>
        <end position="147"/>
    </location>
</feature>
<keyword evidence="9 10" id="KW-0472">Membrane</keyword>
<dbReference type="PANTHER" id="PTHR33162:SF1">
    <property type="entry name" value="SEC-INDEPENDENT PROTEIN TRANSLOCASE PROTEIN TATA, CHLOROPLASTIC"/>
    <property type="match status" value="1"/>
</dbReference>
<comment type="subunit">
    <text evidence="10">The Tat system comprises two distinct complexes: a TatABC complex, containing multiple copies of TatA, TatB and TatC subunits, and a separate TatA complex, containing only TatA subunits. Substrates initially bind to the TatABC complex, which probably triggers association of the separate TatA complex to form the active translocon.</text>
</comment>
<dbReference type="GO" id="GO:0008320">
    <property type="term" value="F:protein transmembrane transporter activity"/>
    <property type="evidence" value="ECO:0007669"/>
    <property type="project" value="UniProtKB-UniRule"/>
</dbReference>
<evidence type="ECO:0000256" key="4">
    <source>
        <dbReference type="ARBA" id="ARBA00022519"/>
    </source>
</evidence>
<feature type="coiled-coil region" evidence="11">
    <location>
        <begin position="52"/>
        <end position="79"/>
    </location>
</feature>
<reference evidence="14" key="1">
    <citation type="submission" date="2019-07" db="EMBL/GenBank/DDBJ databases">
        <title>Chitinimonas sp. nov., isolated from Ny-Alesund, arctica soil.</title>
        <authorList>
            <person name="Xu Q."/>
            <person name="Peng F."/>
        </authorList>
    </citation>
    <scope>NUCLEOTIDE SEQUENCE [LARGE SCALE GENOMIC DNA]</scope>
    <source>
        <strain evidence="14">R3-44</strain>
    </source>
</reference>
<dbReference type="Proteomes" id="UP000317550">
    <property type="component" value="Chromosome"/>
</dbReference>
<comment type="similarity">
    <text evidence="10">Belongs to the TatB family.</text>
</comment>
<evidence type="ECO:0000256" key="1">
    <source>
        <dbReference type="ARBA" id="ARBA00004167"/>
    </source>
</evidence>
<keyword evidence="2 10" id="KW-0813">Transport</keyword>
<keyword evidence="14" id="KW-1185">Reference proteome</keyword>
<dbReference type="InterPro" id="IPR003369">
    <property type="entry name" value="TatA/B/E"/>
</dbReference>
<organism evidence="13 14">
    <name type="scientific">Chitinimonas arctica</name>
    <dbReference type="NCBI Taxonomy" id="2594795"/>
    <lineage>
        <taxon>Bacteria</taxon>
        <taxon>Pseudomonadati</taxon>
        <taxon>Pseudomonadota</taxon>
        <taxon>Betaproteobacteria</taxon>
        <taxon>Neisseriales</taxon>
        <taxon>Chitinibacteraceae</taxon>
        <taxon>Chitinimonas</taxon>
    </lineage>
</organism>
<evidence type="ECO:0000256" key="2">
    <source>
        <dbReference type="ARBA" id="ARBA00022448"/>
    </source>
</evidence>
<keyword evidence="3 10" id="KW-1003">Cell membrane</keyword>
<comment type="subcellular location">
    <subcellularLocation>
        <location evidence="10">Cell membrane</location>
        <topology evidence="10">Single-pass membrane protein</topology>
    </subcellularLocation>
    <subcellularLocation>
        <location evidence="1">Membrane</location>
        <topology evidence="1">Single-pass membrane protein</topology>
    </subcellularLocation>
</comment>
<comment type="function">
    <text evidence="10">Part of the twin-arginine translocation (Tat) system that transports large folded proteins containing a characteristic twin-arginine motif in their signal peptide across membranes. Together with TatC, TatB is part of a receptor directly interacting with Tat signal peptides. TatB may form an oligomeric binding site that transiently accommodates folded Tat precursor proteins before their translocation.</text>
</comment>
<dbReference type="Pfam" id="PF02416">
    <property type="entry name" value="TatA_B_E"/>
    <property type="match status" value="1"/>
</dbReference>
<evidence type="ECO:0000313" key="13">
    <source>
        <dbReference type="EMBL" id="QDQ26485.1"/>
    </source>
</evidence>
<keyword evidence="4" id="KW-0997">Cell inner membrane</keyword>
<dbReference type="RefSeq" id="WP_144277879.1">
    <property type="nucleotide sequence ID" value="NZ_CP041730.1"/>
</dbReference>